<comment type="cofactor">
    <cofactor evidence="1 7">
        <name>(R)-lipoate</name>
        <dbReference type="ChEBI" id="CHEBI:83088"/>
    </cofactor>
</comment>
<evidence type="ECO:0000256" key="8">
    <source>
        <dbReference type="SAM" id="MobiDB-lite"/>
    </source>
</evidence>
<protein>
    <recommendedName>
        <fullName evidence="7">Dihydrolipoamide acetyltransferase component of pyruvate dehydrogenase complex</fullName>
        <ecNumber evidence="7">2.3.1.-</ecNumber>
    </recommendedName>
</protein>
<dbReference type="Pfam" id="PF00364">
    <property type="entry name" value="Biotin_lipoyl"/>
    <property type="match status" value="1"/>
</dbReference>
<name>A0A1A8YU22_PLAOA</name>
<keyword evidence="3 7" id="KW-0808">Transferase</keyword>
<dbReference type="GO" id="GO:0031405">
    <property type="term" value="F:lipoic acid binding"/>
    <property type="evidence" value="ECO:0007669"/>
    <property type="project" value="TreeGrafter"/>
</dbReference>
<dbReference type="CDD" id="cd06849">
    <property type="entry name" value="lipoyl_domain"/>
    <property type="match status" value="1"/>
</dbReference>
<evidence type="ECO:0000313" key="12">
    <source>
        <dbReference type="Proteomes" id="UP000078550"/>
    </source>
</evidence>
<evidence type="ECO:0000256" key="6">
    <source>
        <dbReference type="ARBA" id="ARBA00023315"/>
    </source>
</evidence>
<keyword evidence="13" id="KW-1185">Reference proteome</keyword>
<dbReference type="PROSITE" id="PS50968">
    <property type="entry name" value="BIOTINYL_LIPOYL"/>
    <property type="match status" value="1"/>
</dbReference>
<feature type="compositionally biased region" description="Basic and acidic residues" evidence="8">
    <location>
        <begin position="350"/>
        <end position="362"/>
    </location>
</feature>
<evidence type="ECO:0000256" key="5">
    <source>
        <dbReference type="ARBA" id="ARBA00022946"/>
    </source>
</evidence>
<evidence type="ECO:0000313" key="11">
    <source>
        <dbReference type="EMBL" id="SBT35154.1"/>
    </source>
</evidence>
<dbReference type="EMBL" id="FLRE01000093">
    <property type="protein sequence ID" value="SBT35154.1"/>
    <property type="molecule type" value="Genomic_DNA"/>
</dbReference>
<dbReference type="Gene3D" id="3.30.559.10">
    <property type="entry name" value="Chloramphenicol acetyltransferase-like domain"/>
    <property type="match status" value="1"/>
</dbReference>
<organism evidence="11 12">
    <name type="scientific">Plasmodium ovale wallikeri</name>
    <dbReference type="NCBI Taxonomy" id="864142"/>
    <lineage>
        <taxon>Eukaryota</taxon>
        <taxon>Sar</taxon>
        <taxon>Alveolata</taxon>
        <taxon>Apicomplexa</taxon>
        <taxon>Aconoidasida</taxon>
        <taxon>Haemosporida</taxon>
        <taxon>Plasmodiidae</taxon>
        <taxon>Plasmodium</taxon>
        <taxon>Plasmodium (Plasmodium)</taxon>
    </lineage>
</organism>
<dbReference type="SUPFAM" id="SSF141571">
    <property type="entry name" value="Pentapeptide repeat-like"/>
    <property type="match status" value="1"/>
</dbReference>
<gene>
    <name evidence="10" type="ORF">POVWA1_023780</name>
    <name evidence="11" type="ORF">POVWA2_023580</name>
</gene>
<keyword evidence="5" id="KW-0809">Transit peptide</keyword>
<dbReference type="AlphaFoldDB" id="A0A1A8YU22"/>
<dbReference type="Proteomes" id="UP000078555">
    <property type="component" value="Unassembled WGS sequence"/>
</dbReference>
<evidence type="ECO:0000256" key="7">
    <source>
        <dbReference type="RuleBase" id="RU003423"/>
    </source>
</evidence>
<dbReference type="Gene3D" id="2.40.50.100">
    <property type="match status" value="1"/>
</dbReference>
<evidence type="ECO:0000313" key="10">
    <source>
        <dbReference type="EMBL" id="SBT34746.1"/>
    </source>
</evidence>
<dbReference type="SUPFAM" id="SSF51230">
    <property type="entry name" value="Single hybrid motif"/>
    <property type="match status" value="1"/>
</dbReference>
<dbReference type="Proteomes" id="UP000078550">
    <property type="component" value="Unassembled WGS sequence"/>
</dbReference>
<feature type="domain" description="Lipoyl-binding" evidence="9">
    <location>
        <begin position="269"/>
        <end position="344"/>
    </location>
</feature>
<evidence type="ECO:0000259" key="9">
    <source>
        <dbReference type="PROSITE" id="PS50968"/>
    </source>
</evidence>
<dbReference type="InterPro" id="IPR023213">
    <property type="entry name" value="CAT-like_dom_sf"/>
</dbReference>
<feature type="region of interest" description="Disordered" evidence="8">
    <location>
        <begin position="348"/>
        <end position="367"/>
    </location>
</feature>
<keyword evidence="4 7" id="KW-0450">Lipoyl</keyword>
<evidence type="ECO:0000256" key="1">
    <source>
        <dbReference type="ARBA" id="ARBA00001938"/>
    </source>
</evidence>
<evidence type="ECO:0000313" key="13">
    <source>
        <dbReference type="Proteomes" id="UP000078555"/>
    </source>
</evidence>
<evidence type="ECO:0000256" key="3">
    <source>
        <dbReference type="ARBA" id="ARBA00022679"/>
    </source>
</evidence>
<dbReference type="PANTHER" id="PTHR43178">
    <property type="entry name" value="DIHYDROLIPOAMIDE ACETYLTRANSFERASE COMPONENT OF PYRUVATE DEHYDROGENASE COMPLEX"/>
    <property type="match status" value="1"/>
</dbReference>
<dbReference type="Pfam" id="PF13576">
    <property type="entry name" value="Pentapeptide_3"/>
    <property type="match status" value="1"/>
</dbReference>
<dbReference type="EC" id="2.3.1.-" evidence="7"/>
<dbReference type="InterPro" id="IPR000089">
    <property type="entry name" value="Biotin_lipoyl"/>
</dbReference>
<dbReference type="InterPro" id="IPR001646">
    <property type="entry name" value="5peptide_repeat"/>
</dbReference>
<dbReference type="Gene3D" id="2.160.20.80">
    <property type="entry name" value="E3 ubiquitin-protein ligase SopA"/>
    <property type="match status" value="1"/>
</dbReference>
<reference evidence="11" key="2">
    <citation type="submission" date="2016-05" db="EMBL/GenBank/DDBJ databases">
        <authorList>
            <person name="Lavstsen T."/>
            <person name="Jespersen J.S."/>
        </authorList>
    </citation>
    <scope>NUCLEOTIDE SEQUENCE [LARGE SCALE GENOMIC DNA]</scope>
</reference>
<dbReference type="SUPFAM" id="SSF52777">
    <property type="entry name" value="CoA-dependent acyltransferases"/>
    <property type="match status" value="1"/>
</dbReference>
<accession>A0A1A8YU22</accession>
<dbReference type="InterPro" id="IPR003016">
    <property type="entry name" value="2-oxoA_DH_lipoyl-BS"/>
</dbReference>
<dbReference type="PANTHER" id="PTHR43178:SF5">
    <property type="entry name" value="LIPOAMIDE ACYLTRANSFERASE COMPONENT OF BRANCHED-CHAIN ALPHA-KETO ACID DEHYDROGENASE COMPLEX, MITOCHONDRIAL"/>
    <property type="match status" value="1"/>
</dbReference>
<dbReference type="Pfam" id="PF00198">
    <property type="entry name" value="2-oxoacid_dh"/>
    <property type="match status" value="1"/>
</dbReference>
<sequence length="702" mass="78909">MIGASNVWFCRPWLGYHIVGVLFLSMIASDEGKRGEAGGSGAKMLNRIEHMFRPLFSAYRFKNALSPFLWGKVYALLAIRVRGKKTGSSTAKRLLSTLRGKTGKRNYARKCAHMYVQKYAQNYAQKCVHKYAKKCAQKYAKKYAQKYAKKCAHKCSQKCAHKCSQKCAHGSPRGYLHFEGSHFEGSHFEGSHFEGPHFEGPHFEGAHFEGAHFEGPHFEGPHFEGPHFEGAPYTMIAQNMKSIFRRIHVVSGKSTIGRYISTSKLRFKIVKCKLFDIGEGISEVEITQWNKEEGDEVAEMESLLTVQSDKAAVDITSKYNGVLVKKYANEKDIIKIGSYFCEIDTEDDISESRDEEGKTEGEKEQEDELKITLNDDVDMEGAKNVNIDVMEKSEHKSSKQGNKINVKASPGVKKKVSEFKLDLDDIATYLNKENITMEDVEIFRDKMNAKKEDGCNANMEIIEEVPLKGIKLAMCKSMNESLSIPLFHLNEIYNVQNLIKLRNEIKKNVQEKEENVNVTITSLLVKLISNILREFPLLNSKFNAKKNCYTVFKNHNVCIAMDTPNGLLVPNIKNVHKKNIVQIQKDLTMLRSKAMEMKLSKDDITGGTITISNFGAIAGIFATPIIFDNQACIIGISKMVKQICLKDGSKELTSISDLTVSDTMNLTYGADHRFVDGATLAQFAKKLKEVVEGLASLDPFEA</sequence>
<dbReference type="FunFam" id="3.30.559.10:FF:000007">
    <property type="entry name" value="Dihydrolipoamide acetyltransferase component of pyruvate dehydrogenase complex"/>
    <property type="match status" value="1"/>
</dbReference>
<reference evidence="12 13" key="1">
    <citation type="submission" date="2016-05" db="EMBL/GenBank/DDBJ databases">
        <authorList>
            <person name="Naeem Raeece"/>
        </authorList>
    </citation>
    <scope>NUCLEOTIDE SEQUENCE [LARGE SCALE GENOMIC DNA]</scope>
</reference>
<dbReference type="GO" id="GO:0016407">
    <property type="term" value="F:acetyltransferase activity"/>
    <property type="evidence" value="ECO:0007669"/>
    <property type="project" value="TreeGrafter"/>
</dbReference>
<dbReference type="InterPro" id="IPR050743">
    <property type="entry name" value="2-oxoacid_DH_E2_comp"/>
</dbReference>
<dbReference type="GO" id="GO:0005739">
    <property type="term" value="C:mitochondrion"/>
    <property type="evidence" value="ECO:0007669"/>
    <property type="project" value="TreeGrafter"/>
</dbReference>
<proteinExistence type="inferred from homology"/>
<dbReference type="InterPro" id="IPR001078">
    <property type="entry name" value="2-oxoacid_DH_actylTfrase"/>
</dbReference>
<dbReference type="PROSITE" id="PS00189">
    <property type="entry name" value="LIPOYL"/>
    <property type="match status" value="1"/>
</dbReference>
<evidence type="ECO:0000256" key="2">
    <source>
        <dbReference type="ARBA" id="ARBA00007317"/>
    </source>
</evidence>
<dbReference type="InterPro" id="IPR011053">
    <property type="entry name" value="Single_hybrid_motif"/>
</dbReference>
<comment type="similarity">
    <text evidence="2 7">Belongs to the 2-oxoacid dehydrogenase family.</text>
</comment>
<evidence type="ECO:0000256" key="4">
    <source>
        <dbReference type="ARBA" id="ARBA00022823"/>
    </source>
</evidence>
<dbReference type="EMBL" id="FLRD01000073">
    <property type="protein sequence ID" value="SBT34746.1"/>
    <property type="molecule type" value="Genomic_DNA"/>
</dbReference>
<keyword evidence="6 7" id="KW-0012">Acyltransferase</keyword>